<keyword evidence="1 2" id="KW-0238">DNA-binding</keyword>
<dbReference type="Pfam" id="PF00440">
    <property type="entry name" value="TetR_N"/>
    <property type="match status" value="1"/>
</dbReference>
<evidence type="ECO:0000256" key="2">
    <source>
        <dbReference type="PROSITE-ProRule" id="PRU00335"/>
    </source>
</evidence>
<name>A0ABS9Q6B0_9MICO</name>
<accession>A0ABS9Q6B0</accession>
<feature type="region of interest" description="Disordered" evidence="3">
    <location>
        <begin position="1"/>
        <end position="21"/>
    </location>
</feature>
<evidence type="ECO:0000256" key="1">
    <source>
        <dbReference type="ARBA" id="ARBA00023125"/>
    </source>
</evidence>
<comment type="caution">
    <text evidence="5">The sequence shown here is derived from an EMBL/GenBank/DDBJ whole genome shotgun (WGS) entry which is preliminary data.</text>
</comment>
<evidence type="ECO:0000313" key="6">
    <source>
        <dbReference type="Proteomes" id="UP001521931"/>
    </source>
</evidence>
<evidence type="ECO:0000256" key="3">
    <source>
        <dbReference type="SAM" id="MobiDB-lite"/>
    </source>
</evidence>
<evidence type="ECO:0000313" key="5">
    <source>
        <dbReference type="EMBL" id="MCG7323365.1"/>
    </source>
</evidence>
<proteinExistence type="predicted"/>
<evidence type="ECO:0000259" key="4">
    <source>
        <dbReference type="PROSITE" id="PS50977"/>
    </source>
</evidence>
<dbReference type="PROSITE" id="PS50977">
    <property type="entry name" value="HTH_TETR_2"/>
    <property type="match status" value="1"/>
</dbReference>
<dbReference type="Gene3D" id="1.10.357.10">
    <property type="entry name" value="Tetracycline Repressor, domain 2"/>
    <property type="match status" value="1"/>
</dbReference>
<dbReference type="EMBL" id="JAKRCV010000071">
    <property type="protein sequence ID" value="MCG7323365.1"/>
    <property type="molecule type" value="Genomic_DNA"/>
</dbReference>
<dbReference type="InterPro" id="IPR001647">
    <property type="entry name" value="HTH_TetR"/>
</dbReference>
<gene>
    <name evidence="5" type="ORF">MHL29_15900</name>
</gene>
<protein>
    <submittedName>
        <fullName evidence="5">TetR/AcrR family transcriptional regulator</fullName>
    </submittedName>
</protein>
<dbReference type="InterPro" id="IPR009057">
    <property type="entry name" value="Homeodomain-like_sf"/>
</dbReference>
<sequence length="296" mass="32114">MTRAPASGGSPNRPRRHGEDPVADRMLDAALTRIEAQGMTVSLADVGMEAVIAEAGVSRATAYRRWPSREAFLADVLVETVRRTSLIPETEQDLVRLLEVVDDHRADLGGEQGRRDLVVEALRVSVDLDVRRIVASPRWRTFVSLAATYQGLPEGAVREAVGSALAEAEEAFVARRAGIYANLVGLIGYRLAPPLQGDDGFRALSGATGAMMTGVVLRALPRPAWLDERHTTRLLGASREAAWSEPERLLVGLLLSHLEPDPDLAWDDATIEGLLTRLEGQVAELLSRPSRPAAPR</sequence>
<dbReference type="Proteomes" id="UP001521931">
    <property type="component" value="Unassembled WGS sequence"/>
</dbReference>
<reference evidence="5 6" key="1">
    <citation type="submission" date="2022-02" db="EMBL/GenBank/DDBJ databases">
        <title>Uncovering new skin microbiome diversity through culturing and metagenomics.</title>
        <authorList>
            <person name="Conlan S."/>
            <person name="Deming C."/>
            <person name="Nisc Comparative Sequencing Program N."/>
            <person name="Segre J.A."/>
        </authorList>
    </citation>
    <scope>NUCLEOTIDE SEQUENCE [LARGE SCALE GENOMIC DNA]</scope>
    <source>
        <strain evidence="5 6">ACRQZ</strain>
    </source>
</reference>
<dbReference type="SUPFAM" id="SSF46689">
    <property type="entry name" value="Homeodomain-like"/>
    <property type="match status" value="1"/>
</dbReference>
<feature type="DNA-binding region" description="H-T-H motif" evidence="2">
    <location>
        <begin position="47"/>
        <end position="66"/>
    </location>
</feature>
<feature type="domain" description="HTH tetR-type" evidence="4">
    <location>
        <begin position="20"/>
        <end position="84"/>
    </location>
</feature>
<keyword evidence="6" id="KW-1185">Reference proteome</keyword>
<organism evidence="5 6">
    <name type="scientific">Arsenicicoccus bolidensis</name>
    <dbReference type="NCBI Taxonomy" id="229480"/>
    <lineage>
        <taxon>Bacteria</taxon>
        <taxon>Bacillati</taxon>
        <taxon>Actinomycetota</taxon>
        <taxon>Actinomycetes</taxon>
        <taxon>Micrococcales</taxon>
        <taxon>Intrasporangiaceae</taxon>
        <taxon>Arsenicicoccus</taxon>
    </lineage>
</organism>
<dbReference type="RefSeq" id="WP_239266071.1">
    <property type="nucleotide sequence ID" value="NZ_JAKRCV010000071.1"/>
</dbReference>